<gene>
    <name evidence="3" type="ORF">MEDL_33218</name>
</gene>
<name>A0A8S3SNN3_MYTED</name>
<feature type="compositionally biased region" description="Polar residues" evidence="1">
    <location>
        <begin position="22"/>
        <end position="39"/>
    </location>
</feature>
<protein>
    <recommendedName>
        <fullName evidence="2">Endonuclease/exonuclease/phosphatase domain-containing protein</fullName>
    </recommendedName>
</protein>
<organism evidence="3 4">
    <name type="scientific">Mytilus edulis</name>
    <name type="common">Blue mussel</name>
    <dbReference type="NCBI Taxonomy" id="6550"/>
    <lineage>
        <taxon>Eukaryota</taxon>
        <taxon>Metazoa</taxon>
        <taxon>Spiralia</taxon>
        <taxon>Lophotrochozoa</taxon>
        <taxon>Mollusca</taxon>
        <taxon>Bivalvia</taxon>
        <taxon>Autobranchia</taxon>
        <taxon>Pteriomorphia</taxon>
        <taxon>Mytilida</taxon>
        <taxon>Mytiloidea</taxon>
        <taxon>Mytilidae</taxon>
        <taxon>Mytilinae</taxon>
        <taxon>Mytilus</taxon>
    </lineage>
</organism>
<feature type="compositionally biased region" description="Polar residues" evidence="1">
    <location>
        <begin position="50"/>
        <end position="62"/>
    </location>
</feature>
<dbReference type="OrthoDB" id="7476844at2759"/>
<feature type="compositionally biased region" description="Polar residues" evidence="1">
    <location>
        <begin position="167"/>
        <end position="184"/>
    </location>
</feature>
<proteinExistence type="predicted"/>
<dbReference type="Proteomes" id="UP000683360">
    <property type="component" value="Unassembled WGS sequence"/>
</dbReference>
<feature type="region of interest" description="Disordered" evidence="1">
    <location>
        <begin position="245"/>
        <end position="272"/>
    </location>
</feature>
<feature type="compositionally biased region" description="Polar residues" evidence="1">
    <location>
        <begin position="332"/>
        <end position="353"/>
    </location>
</feature>
<dbReference type="Pfam" id="PF03372">
    <property type="entry name" value="Exo_endo_phos"/>
    <property type="match status" value="1"/>
</dbReference>
<feature type="region of interest" description="Disordered" evidence="1">
    <location>
        <begin position="332"/>
        <end position="382"/>
    </location>
</feature>
<dbReference type="GO" id="GO:0003824">
    <property type="term" value="F:catalytic activity"/>
    <property type="evidence" value="ECO:0007669"/>
    <property type="project" value="InterPro"/>
</dbReference>
<dbReference type="Gene3D" id="3.60.10.10">
    <property type="entry name" value="Endonuclease/exonuclease/phosphatase"/>
    <property type="match status" value="1"/>
</dbReference>
<evidence type="ECO:0000313" key="4">
    <source>
        <dbReference type="Proteomes" id="UP000683360"/>
    </source>
</evidence>
<dbReference type="SUPFAM" id="SSF56219">
    <property type="entry name" value="DNase I-like"/>
    <property type="match status" value="1"/>
</dbReference>
<feature type="compositionally biased region" description="Polar residues" evidence="1">
    <location>
        <begin position="361"/>
        <end position="382"/>
    </location>
</feature>
<reference evidence="3" key="1">
    <citation type="submission" date="2021-03" db="EMBL/GenBank/DDBJ databases">
        <authorList>
            <person name="Bekaert M."/>
        </authorList>
    </citation>
    <scope>NUCLEOTIDE SEQUENCE</scope>
</reference>
<accession>A0A8S3SNN3</accession>
<dbReference type="EMBL" id="CAJPWZ010001638">
    <property type="protein sequence ID" value="CAG2219692.1"/>
    <property type="molecule type" value="Genomic_DNA"/>
</dbReference>
<feature type="region of interest" description="Disordered" evidence="1">
    <location>
        <begin position="1"/>
        <end position="64"/>
    </location>
</feature>
<dbReference type="AlphaFoldDB" id="A0A8S3SNN3"/>
<feature type="region of interest" description="Disordered" evidence="1">
    <location>
        <begin position="138"/>
        <end position="209"/>
    </location>
</feature>
<comment type="caution">
    <text evidence="3">The sequence shown here is derived from an EMBL/GenBank/DDBJ whole genome shotgun (WGS) entry which is preliminary data.</text>
</comment>
<feature type="compositionally biased region" description="Basic and acidic residues" evidence="1">
    <location>
        <begin position="185"/>
        <end position="198"/>
    </location>
</feature>
<evidence type="ECO:0000256" key="1">
    <source>
        <dbReference type="SAM" id="MobiDB-lite"/>
    </source>
</evidence>
<dbReference type="InterPro" id="IPR005135">
    <property type="entry name" value="Endo/exonuclease/phosphatase"/>
</dbReference>
<dbReference type="InterPro" id="IPR036691">
    <property type="entry name" value="Endo/exonu/phosph_ase_sf"/>
</dbReference>
<feature type="compositionally biased region" description="Low complexity" evidence="1">
    <location>
        <begin position="1"/>
        <end position="11"/>
    </location>
</feature>
<feature type="domain" description="Endonuclease/exonuclease/phosphatase" evidence="2">
    <location>
        <begin position="551"/>
        <end position="753"/>
    </location>
</feature>
<keyword evidence="4" id="KW-1185">Reference proteome</keyword>
<evidence type="ECO:0000259" key="2">
    <source>
        <dbReference type="Pfam" id="PF03372"/>
    </source>
</evidence>
<evidence type="ECO:0000313" key="3">
    <source>
        <dbReference type="EMBL" id="CAG2219692.1"/>
    </source>
</evidence>
<sequence length="1276" mass="146946">MSSGSFASLSSSEDDDRPHSKIINTSTTSFHLQMENSDSGSDDGSKTVDIGTSIQEKGSSESPLHRILKAESKNIELEHTIRTLNQAIDSKIKMKEENSSDDIVVGIRDRVTKYVLTKVDQELSQLLGMDKNKKLTSSAADYNPLGNGPNIQQSYGNHHLSHDRSSGDNSYNSQNHRPYMNQTYHHIDDSTQDTHGRQGSDGGLYHNVSSVRPTSNFSYNSHYQDLGTQLHQPYYQNDYYNQYMYRHQGSDGGPYHNVSPDHPTRNYNYSSHYQDFGTNQPYHRNDYINQSVYRHQGSDGGPYHNVFPDCPTSDKCHSSQDEQIYTYQPHTYDQYSTPQEPRNCAGPSNQNAYRHQGSDGGSNHNVSPDCSMSNSHNRQNDVQHGYHQTNYSMYASRKCAVLSNLIEIIPAQDPNNHLCYPSSNQSADIRNKCVSEKRIKPVYNDDVYQYLEQAAATFFSTEKPHSREAQNCITVCLKEKQVNASSDECSTVNKHSNVNNMHHVLDFNTKSAIDNSNNCESTKEKDILSVLDFNCKNILTTVPLIHEIENKIDIMLIQEHWLFDCQIHLLQELHKNFNGTGKAVDMNDPIPPSHMPRGYGGVAILWKRELDDIITPMQLGNERIQCVEIRGNPNTILISVYLPCRGSNNHFTELNECLDHLHEIFETFKNSHQMIIGGDLNENIYSSTNSQRKTVISNFMSEHKLSTVECGITFIHPSGQAMSAIDYILFQDHYKENVIKIEKQEINSNVSDHTPLMLSLKCDISFKKMKELTNTKNLKVNWNKVDKNEYKTLIDDKLEKIKPISEKLNLYQAFDELNKILSDTISKIAPRKRKGKKKKKLPVMNDEILHAVKRKKTAFYIWKQQGRPKEPGNFYLKEKTITTYDLRTLCRKEQALERINTRQQILDAKSSDTTLFYKLIRKQRGKMGRFIEELIVENETYQTSDSVLEGWTKHFGDLAKKSNYQNFDQNHLEAVEVETEIILKICKENYSHEKVSIQELKNAVKKLNTNKAMDFYGITAENFIYASETLLESERSSLEWRIAERQLQIKTYSSNSWFIDLKKICGKYDIIEIEQYLDKPLTKIEWKRFITKKIHKYWEDDIKTKMKGYSTLKYLNCEYDIGRIHPLLKTTSANITEIKKLSICTKFVTGTYILQSNKAEYSNYATNPMCRLCNKADETIEHFILLCETTSQIRSSLIVKILHEGSLVLARESLQTPIDLITLIINPYHYLPKKMCKDVEDRVGNHLVPLCRQLLYTLHSKRYDVLTKADTKANRK</sequence>